<accession>A0A926EHE8</accession>
<feature type="transmembrane region" description="Helical" evidence="6">
    <location>
        <begin position="108"/>
        <end position="127"/>
    </location>
</feature>
<evidence type="ECO:0000259" key="7">
    <source>
        <dbReference type="Pfam" id="PF10035"/>
    </source>
</evidence>
<dbReference type="InterPro" id="IPR003740">
    <property type="entry name" value="YitT"/>
</dbReference>
<dbReference type="PIRSF" id="PIRSF006483">
    <property type="entry name" value="Membrane_protein_YitT"/>
    <property type="match status" value="1"/>
</dbReference>
<dbReference type="Proteomes" id="UP000655830">
    <property type="component" value="Unassembled WGS sequence"/>
</dbReference>
<evidence type="ECO:0000256" key="4">
    <source>
        <dbReference type="ARBA" id="ARBA00022989"/>
    </source>
</evidence>
<dbReference type="Pfam" id="PF02588">
    <property type="entry name" value="YitT_membrane"/>
    <property type="match status" value="1"/>
</dbReference>
<keyword evidence="5 6" id="KW-0472">Membrane</keyword>
<feature type="transmembrane region" description="Helical" evidence="6">
    <location>
        <begin position="54"/>
        <end position="75"/>
    </location>
</feature>
<feature type="transmembrane region" description="Helical" evidence="6">
    <location>
        <begin position="7"/>
        <end position="25"/>
    </location>
</feature>
<evidence type="ECO:0000313" key="9">
    <source>
        <dbReference type="Proteomes" id="UP000655830"/>
    </source>
</evidence>
<protein>
    <submittedName>
        <fullName evidence="8">YitT family protein</fullName>
    </submittedName>
</protein>
<dbReference type="AlphaFoldDB" id="A0A926EHE8"/>
<dbReference type="PANTHER" id="PTHR33545">
    <property type="entry name" value="UPF0750 MEMBRANE PROTEIN YITT-RELATED"/>
    <property type="match status" value="1"/>
</dbReference>
<comment type="subcellular location">
    <subcellularLocation>
        <location evidence="1">Cell membrane</location>
        <topology evidence="1">Multi-pass membrane protein</topology>
    </subcellularLocation>
</comment>
<feature type="transmembrane region" description="Helical" evidence="6">
    <location>
        <begin position="148"/>
        <end position="169"/>
    </location>
</feature>
<evidence type="ECO:0000313" key="8">
    <source>
        <dbReference type="EMBL" id="MBC8578282.1"/>
    </source>
</evidence>
<reference evidence="8" key="1">
    <citation type="submission" date="2020-08" db="EMBL/GenBank/DDBJ databases">
        <title>Genome public.</title>
        <authorList>
            <person name="Liu C."/>
            <person name="Sun Q."/>
        </authorList>
    </citation>
    <scope>NUCLEOTIDE SEQUENCE</scope>
    <source>
        <strain evidence="8">NSJ-12</strain>
    </source>
</reference>
<dbReference type="RefSeq" id="WP_249331310.1">
    <property type="nucleotide sequence ID" value="NZ_JACRSY010000002.1"/>
</dbReference>
<keyword evidence="3 6" id="KW-0812">Transmembrane</keyword>
<dbReference type="PANTHER" id="PTHR33545:SF9">
    <property type="entry name" value="UPF0750 MEMBRANE PROTEIN YITE"/>
    <property type="match status" value="1"/>
</dbReference>
<comment type="caution">
    <text evidence="8">The sequence shown here is derived from an EMBL/GenBank/DDBJ whole genome shotgun (WGS) entry which is preliminary data.</text>
</comment>
<evidence type="ECO:0000256" key="6">
    <source>
        <dbReference type="SAM" id="Phobius"/>
    </source>
</evidence>
<dbReference type="InterPro" id="IPR015867">
    <property type="entry name" value="N-reg_PII/ATP_PRibTrfase_C"/>
</dbReference>
<feature type="transmembrane region" description="Helical" evidence="6">
    <location>
        <begin position="175"/>
        <end position="192"/>
    </location>
</feature>
<keyword evidence="9" id="KW-1185">Reference proteome</keyword>
<keyword evidence="2" id="KW-1003">Cell membrane</keyword>
<organism evidence="8 9">
    <name type="scientific">Zhenhengia yiwuensis</name>
    <dbReference type="NCBI Taxonomy" id="2763666"/>
    <lineage>
        <taxon>Bacteria</taxon>
        <taxon>Bacillati</taxon>
        <taxon>Bacillota</taxon>
        <taxon>Clostridia</taxon>
        <taxon>Lachnospirales</taxon>
        <taxon>Lachnospiraceae</taxon>
        <taxon>Zhenhengia</taxon>
    </lineage>
</organism>
<sequence>MQRKSMPYLKIVLGSLAVATGIYYFWAPAQLAAGGISGLAIVIQYLIPRVPISFIVFGLDILMFLIGFIVLGASFGVKSVTSSISIALCMRLFERITPTVPVLSHDTLVILIFGSLFISFGQAVIFNQEASSGGTDIIAKIISKYTHLNIATSLLLADMAVVLLAMGTFGIEKGLYAALGVLMTTTMIDYFISGFSVEKHVMIIPSTEEGASKSRTYILENLGRGATVYEAKGAYSGECKEVLMTVVDRRQFVLLKQYVREIDPAAFLTVQNLHEVMGEGFRLKN</sequence>
<evidence type="ECO:0000256" key="1">
    <source>
        <dbReference type="ARBA" id="ARBA00004651"/>
    </source>
</evidence>
<dbReference type="Pfam" id="PF10035">
    <property type="entry name" value="DUF2179"/>
    <property type="match status" value="1"/>
</dbReference>
<dbReference type="Gene3D" id="3.30.70.120">
    <property type="match status" value="1"/>
</dbReference>
<name>A0A926EHE8_9FIRM</name>
<dbReference type="EMBL" id="JACRSY010000002">
    <property type="protein sequence ID" value="MBC8578282.1"/>
    <property type="molecule type" value="Genomic_DNA"/>
</dbReference>
<feature type="domain" description="DUF2179" evidence="7">
    <location>
        <begin position="224"/>
        <end position="278"/>
    </location>
</feature>
<gene>
    <name evidence="8" type="ORF">H8718_01830</name>
</gene>
<evidence type="ECO:0000256" key="2">
    <source>
        <dbReference type="ARBA" id="ARBA00022475"/>
    </source>
</evidence>
<dbReference type="GO" id="GO:0005886">
    <property type="term" value="C:plasma membrane"/>
    <property type="evidence" value="ECO:0007669"/>
    <property type="project" value="UniProtKB-SubCell"/>
</dbReference>
<dbReference type="InterPro" id="IPR019264">
    <property type="entry name" value="DUF2179"/>
</dbReference>
<keyword evidence="4 6" id="KW-1133">Transmembrane helix</keyword>
<evidence type="ECO:0000256" key="3">
    <source>
        <dbReference type="ARBA" id="ARBA00022692"/>
    </source>
</evidence>
<proteinExistence type="predicted"/>
<dbReference type="InterPro" id="IPR051461">
    <property type="entry name" value="UPF0750_membrane"/>
</dbReference>
<evidence type="ECO:0000256" key="5">
    <source>
        <dbReference type="ARBA" id="ARBA00023136"/>
    </source>
</evidence>
<dbReference type="CDD" id="cd16380">
    <property type="entry name" value="YitT_C"/>
    <property type="match status" value="1"/>
</dbReference>
<feature type="transmembrane region" description="Helical" evidence="6">
    <location>
        <begin position="31"/>
        <end position="47"/>
    </location>
</feature>